<gene>
    <name evidence="1" type="ORF">VSH64_43715</name>
</gene>
<sequence length="95" mass="10006">MNSNMMLLNPGTGLSGCGLIPASRQGTGVSIPGSVTSAHVGGFRRVEERTWTPADVTVEVTLAPAALVGAYPQVDVDQPTIKKFRVPLSIRERSS</sequence>
<dbReference type="RefSeq" id="WP_326568593.1">
    <property type="nucleotide sequence ID" value="NZ_CP142149.1"/>
</dbReference>
<evidence type="ECO:0000313" key="2">
    <source>
        <dbReference type="Proteomes" id="UP001330812"/>
    </source>
</evidence>
<evidence type="ECO:0000313" key="1">
    <source>
        <dbReference type="EMBL" id="WSE29633.1"/>
    </source>
</evidence>
<organism evidence="1 2">
    <name type="scientific">Amycolatopsis rhabdoformis</name>
    <dbReference type="NCBI Taxonomy" id="1448059"/>
    <lineage>
        <taxon>Bacteria</taxon>
        <taxon>Bacillati</taxon>
        <taxon>Actinomycetota</taxon>
        <taxon>Actinomycetes</taxon>
        <taxon>Pseudonocardiales</taxon>
        <taxon>Pseudonocardiaceae</taxon>
        <taxon>Amycolatopsis</taxon>
    </lineage>
</organism>
<name>A0ABZ1I7V8_9PSEU</name>
<dbReference type="EMBL" id="CP142149">
    <property type="protein sequence ID" value="WSE29633.1"/>
    <property type="molecule type" value="Genomic_DNA"/>
</dbReference>
<accession>A0ABZ1I7V8</accession>
<dbReference type="Proteomes" id="UP001330812">
    <property type="component" value="Chromosome"/>
</dbReference>
<protein>
    <submittedName>
        <fullName evidence="1">Uncharacterized protein</fullName>
    </submittedName>
</protein>
<keyword evidence="2" id="KW-1185">Reference proteome</keyword>
<reference evidence="1 2" key="1">
    <citation type="journal article" date="2015" name="Int. J. Syst. Evol. Microbiol.">
        <title>Amycolatopsis rhabdoformis sp. nov., an actinomycete isolated from a tropical forest soil.</title>
        <authorList>
            <person name="Souza W.R."/>
            <person name="Silva R.E."/>
            <person name="Goodfellow M."/>
            <person name="Busarakam K."/>
            <person name="Figueiro F.S."/>
            <person name="Ferreira D."/>
            <person name="Rodrigues-Filho E."/>
            <person name="Moraes L.A.B."/>
            <person name="Zucchi T.D."/>
        </authorList>
    </citation>
    <scope>NUCLEOTIDE SEQUENCE [LARGE SCALE GENOMIC DNA]</scope>
    <source>
        <strain evidence="1 2">NCIMB 14900</strain>
    </source>
</reference>
<proteinExistence type="predicted"/>